<accession>A0AAD7E237</accession>
<comment type="caution">
    <text evidence="1">The sequence shown here is derived from an EMBL/GenBank/DDBJ whole genome shotgun (WGS) entry which is preliminary data.</text>
</comment>
<gene>
    <name evidence="1" type="ORF">GGX14DRAFT_557271</name>
</gene>
<keyword evidence="2" id="KW-1185">Reference proteome</keyword>
<dbReference type="Proteomes" id="UP001219525">
    <property type="component" value="Unassembled WGS sequence"/>
</dbReference>
<evidence type="ECO:0000313" key="2">
    <source>
        <dbReference type="Proteomes" id="UP001219525"/>
    </source>
</evidence>
<proteinExistence type="predicted"/>
<protein>
    <submittedName>
        <fullName evidence="1">Uncharacterized protein</fullName>
    </submittedName>
</protein>
<sequence length="238" mass="26698">MPHRDGIQTEFYFPIATPISTSIVIRLGRLIKVVHGYESESCAGWIRRQLLLLERLVPADFETSQLRLAHTAQSIALVDNHHSAFLQPTDILRLQPETAHAPQVPSSKLSGSRIQRHNVLRHARIEVLTHRGVLDFTQFSLGLPQDDASASDPDELGLPWYVVFDVPAVSMLIFRRLSVLHTYAATRARCHAPRRCLAPCRRLAPPAHAPLSVRGIVLDARCPETPRAGALHRRRTLH</sequence>
<evidence type="ECO:0000313" key="1">
    <source>
        <dbReference type="EMBL" id="KAJ7224393.1"/>
    </source>
</evidence>
<dbReference type="EMBL" id="JARJCW010000005">
    <property type="protein sequence ID" value="KAJ7224393.1"/>
    <property type="molecule type" value="Genomic_DNA"/>
</dbReference>
<dbReference type="AlphaFoldDB" id="A0AAD7E237"/>
<organism evidence="1 2">
    <name type="scientific">Mycena pura</name>
    <dbReference type="NCBI Taxonomy" id="153505"/>
    <lineage>
        <taxon>Eukaryota</taxon>
        <taxon>Fungi</taxon>
        <taxon>Dikarya</taxon>
        <taxon>Basidiomycota</taxon>
        <taxon>Agaricomycotina</taxon>
        <taxon>Agaricomycetes</taxon>
        <taxon>Agaricomycetidae</taxon>
        <taxon>Agaricales</taxon>
        <taxon>Marasmiineae</taxon>
        <taxon>Mycenaceae</taxon>
        <taxon>Mycena</taxon>
    </lineage>
</organism>
<name>A0AAD7E237_9AGAR</name>
<reference evidence="1" key="1">
    <citation type="submission" date="2023-03" db="EMBL/GenBank/DDBJ databases">
        <title>Massive genome expansion in bonnet fungi (Mycena s.s.) driven by repeated elements and novel gene families across ecological guilds.</title>
        <authorList>
            <consortium name="Lawrence Berkeley National Laboratory"/>
            <person name="Harder C.B."/>
            <person name="Miyauchi S."/>
            <person name="Viragh M."/>
            <person name="Kuo A."/>
            <person name="Thoen E."/>
            <person name="Andreopoulos B."/>
            <person name="Lu D."/>
            <person name="Skrede I."/>
            <person name="Drula E."/>
            <person name="Henrissat B."/>
            <person name="Morin E."/>
            <person name="Kohler A."/>
            <person name="Barry K."/>
            <person name="LaButti K."/>
            <person name="Morin E."/>
            <person name="Salamov A."/>
            <person name="Lipzen A."/>
            <person name="Mereny Z."/>
            <person name="Hegedus B."/>
            <person name="Baldrian P."/>
            <person name="Stursova M."/>
            <person name="Weitz H."/>
            <person name="Taylor A."/>
            <person name="Grigoriev I.V."/>
            <person name="Nagy L.G."/>
            <person name="Martin F."/>
            <person name="Kauserud H."/>
        </authorList>
    </citation>
    <scope>NUCLEOTIDE SEQUENCE</scope>
    <source>
        <strain evidence="1">9144</strain>
    </source>
</reference>